<feature type="compositionally biased region" description="Acidic residues" evidence="1">
    <location>
        <begin position="43"/>
        <end position="56"/>
    </location>
</feature>
<feature type="domain" description="DUF7716" evidence="2">
    <location>
        <begin position="10"/>
        <end position="112"/>
    </location>
</feature>
<dbReference type="Pfam" id="PF24832">
    <property type="entry name" value="DUF7716"/>
    <property type="match status" value="1"/>
</dbReference>
<evidence type="ECO:0000313" key="3">
    <source>
        <dbReference type="EMBL" id="MDR6529936.1"/>
    </source>
</evidence>
<evidence type="ECO:0000259" key="2">
    <source>
        <dbReference type="Pfam" id="PF24832"/>
    </source>
</evidence>
<dbReference type="InterPro" id="IPR056133">
    <property type="entry name" value="DUF7716"/>
</dbReference>
<organism evidence="3 4">
    <name type="scientific">Caulobacter rhizosphaerae</name>
    <dbReference type="NCBI Taxonomy" id="2010972"/>
    <lineage>
        <taxon>Bacteria</taxon>
        <taxon>Pseudomonadati</taxon>
        <taxon>Pseudomonadota</taxon>
        <taxon>Alphaproteobacteria</taxon>
        <taxon>Caulobacterales</taxon>
        <taxon>Caulobacteraceae</taxon>
        <taxon>Caulobacter</taxon>
    </lineage>
</organism>
<dbReference type="Proteomes" id="UP001262754">
    <property type="component" value="Unassembled WGS sequence"/>
</dbReference>
<reference evidence="3 4" key="1">
    <citation type="submission" date="2023-07" db="EMBL/GenBank/DDBJ databases">
        <title>Sorghum-associated microbial communities from plants grown in Nebraska, USA.</title>
        <authorList>
            <person name="Schachtman D."/>
        </authorList>
    </citation>
    <scope>NUCLEOTIDE SEQUENCE [LARGE SCALE GENOMIC DNA]</scope>
    <source>
        <strain evidence="3 4">DS2154</strain>
    </source>
</reference>
<proteinExistence type="predicted"/>
<evidence type="ECO:0000256" key="1">
    <source>
        <dbReference type="SAM" id="MobiDB-lite"/>
    </source>
</evidence>
<dbReference type="EMBL" id="JAVDRL010000002">
    <property type="protein sequence ID" value="MDR6529936.1"/>
    <property type="molecule type" value="Genomic_DNA"/>
</dbReference>
<sequence>MTDNTIVAFQDMLAEIMAKPHNAWVYLPSTKNWNLESKSAALESEEVPPELEDEPDAGVPQFAKDEGLMQVMPVATLQDIVSNAREQKRSASLMDLFAAFEFYYERDAFIEFQD</sequence>
<feature type="region of interest" description="Disordered" evidence="1">
    <location>
        <begin position="39"/>
        <end position="58"/>
    </location>
</feature>
<dbReference type="RefSeq" id="WP_156402140.1">
    <property type="nucleotide sequence ID" value="NZ_BMLD01000007.1"/>
</dbReference>
<name>A0ABU1MW68_9CAUL</name>
<comment type="caution">
    <text evidence="3">The sequence shown here is derived from an EMBL/GenBank/DDBJ whole genome shotgun (WGS) entry which is preliminary data.</text>
</comment>
<gene>
    <name evidence="3" type="ORF">J2800_000660</name>
</gene>
<keyword evidence="4" id="KW-1185">Reference proteome</keyword>
<accession>A0ABU1MW68</accession>
<evidence type="ECO:0000313" key="4">
    <source>
        <dbReference type="Proteomes" id="UP001262754"/>
    </source>
</evidence>
<protein>
    <recommendedName>
        <fullName evidence="2">DUF7716 domain-containing protein</fullName>
    </recommendedName>
</protein>